<proteinExistence type="predicted"/>
<dbReference type="EMBL" id="JBHSAO010000006">
    <property type="protein sequence ID" value="MFC4023723.1"/>
    <property type="molecule type" value="Genomic_DNA"/>
</dbReference>
<keyword evidence="1" id="KW-0449">Lipoprotein</keyword>
<evidence type="ECO:0000313" key="1">
    <source>
        <dbReference type="EMBL" id="MFC4023723.1"/>
    </source>
</evidence>
<reference evidence="2" key="1">
    <citation type="journal article" date="2019" name="Int. J. Syst. Evol. Microbiol.">
        <title>The Global Catalogue of Microorganisms (GCM) 10K type strain sequencing project: providing services to taxonomists for standard genome sequencing and annotation.</title>
        <authorList>
            <consortium name="The Broad Institute Genomics Platform"/>
            <consortium name="The Broad Institute Genome Sequencing Center for Infectious Disease"/>
            <person name="Wu L."/>
            <person name="Ma J."/>
        </authorList>
    </citation>
    <scope>NUCLEOTIDE SEQUENCE [LARGE SCALE GENOMIC DNA]</scope>
    <source>
        <strain evidence="2">IBRC-M 10703</strain>
    </source>
</reference>
<dbReference type="Proteomes" id="UP001595772">
    <property type="component" value="Unassembled WGS sequence"/>
</dbReference>
<evidence type="ECO:0000313" key="2">
    <source>
        <dbReference type="Proteomes" id="UP001595772"/>
    </source>
</evidence>
<protein>
    <submittedName>
        <fullName evidence="1">YhcN/YlaJ family sporulation lipoprotein</fullName>
    </submittedName>
</protein>
<dbReference type="Pfam" id="PF09580">
    <property type="entry name" value="Spore_YhcN_YlaJ"/>
    <property type="match status" value="1"/>
</dbReference>
<dbReference type="PROSITE" id="PS51257">
    <property type="entry name" value="PROKAR_LIPOPROTEIN"/>
    <property type="match status" value="1"/>
</dbReference>
<gene>
    <name evidence="1" type="ORF">ACFOUV_07955</name>
</gene>
<accession>A0ABV8GVW5</accession>
<name>A0ABV8GVW5_9BACI</name>
<keyword evidence="2" id="KW-1185">Reference proteome</keyword>
<dbReference type="InterPro" id="IPR019076">
    <property type="entry name" value="Spore_lipoprot_YhcN/YlaJ-like"/>
</dbReference>
<sequence>MKSLIFIALAVTTFLTGCNTTDNTMTEQEQIADELDPSRNYEAPADDDQIGYVRYTKEQFENDTINNDKEISIDRNEMADMITRIILKNNGFNEVSTLVTDREVLIAYDRNENTAEEEAADIAKKTAMSIMPSYFDIYVSDNETLMYDIQSLHNSSTENRDYDNTINMIIEEMQKSSQGLTNDQEK</sequence>
<dbReference type="RefSeq" id="WP_379496224.1">
    <property type="nucleotide sequence ID" value="NZ_JBHSAO010000006.1"/>
</dbReference>
<organism evidence="1 2">
    <name type="scientific">Oceanobacillus longus</name>
    <dbReference type="NCBI Taxonomy" id="930120"/>
    <lineage>
        <taxon>Bacteria</taxon>
        <taxon>Bacillati</taxon>
        <taxon>Bacillota</taxon>
        <taxon>Bacilli</taxon>
        <taxon>Bacillales</taxon>
        <taxon>Bacillaceae</taxon>
        <taxon>Oceanobacillus</taxon>
    </lineage>
</organism>
<comment type="caution">
    <text evidence="1">The sequence shown here is derived from an EMBL/GenBank/DDBJ whole genome shotgun (WGS) entry which is preliminary data.</text>
</comment>